<name>A0ABW2R1P6_9NEIS</name>
<accession>A0ABW2R1P6</accession>
<keyword evidence="2" id="KW-1185">Reference proteome</keyword>
<evidence type="ECO:0000313" key="1">
    <source>
        <dbReference type="EMBL" id="MFC7421714.1"/>
    </source>
</evidence>
<dbReference type="Pfam" id="PF16108">
    <property type="entry name" value="DUF4826"/>
    <property type="match status" value="1"/>
</dbReference>
<gene>
    <name evidence="1" type="ORF">ACFQNF_17775</name>
</gene>
<organism evidence="1 2">
    <name type="scientific">Iodobacter arcticus</name>
    <dbReference type="NCBI Taxonomy" id="590593"/>
    <lineage>
        <taxon>Bacteria</taxon>
        <taxon>Pseudomonadati</taxon>
        <taxon>Pseudomonadota</taxon>
        <taxon>Betaproteobacteria</taxon>
        <taxon>Neisseriales</taxon>
        <taxon>Chitinibacteraceae</taxon>
        <taxon>Iodobacter</taxon>
    </lineage>
</organism>
<dbReference type="RefSeq" id="WP_380189997.1">
    <property type="nucleotide sequence ID" value="NZ_JBHTBQ010000044.1"/>
</dbReference>
<comment type="caution">
    <text evidence="1">The sequence shown here is derived from an EMBL/GenBank/DDBJ whole genome shotgun (WGS) entry which is preliminary data.</text>
</comment>
<dbReference type="EMBL" id="JBHTBQ010000044">
    <property type="protein sequence ID" value="MFC7421714.1"/>
    <property type="molecule type" value="Genomic_DNA"/>
</dbReference>
<protein>
    <submittedName>
        <fullName evidence="1">DUF4826 family protein</fullName>
    </submittedName>
</protein>
<sequence length="85" mass="9465">MWAISGDLPNDYVSAYKAKNPKEAIHAIASLWQEAAQYMARGLAHPSFMIGTGEHAEELAPMLASRAKMLLDWSSDPEMWEENEG</sequence>
<dbReference type="InterPro" id="IPR032251">
    <property type="entry name" value="DUF4826"/>
</dbReference>
<evidence type="ECO:0000313" key="2">
    <source>
        <dbReference type="Proteomes" id="UP001596473"/>
    </source>
</evidence>
<proteinExistence type="predicted"/>
<reference evidence="2" key="1">
    <citation type="journal article" date="2019" name="Int. J. Syst. Evol. Microbiol.">
        <title>The Global Catalogue of Microorganisms (GCM) 10K type strain sequencing project: providing services to taxonomists for standard genome sequencing and annotation.</title>
        <authorList>
            <consortium name="The Broad Institute Genomics Platform"/>
            <consortium name="The Broad Institute Genome Sequencing Center for Infectious Disease"/>
            <person name="Wu L."/>
            <person name="Ma J."/>
        </authorList>
    </citation>
    <scope>NUCLEOTIDE SEQUENCE [LARGE SCALE GENOMIC DNA]</scope>
    <source>
        <strain evidence="2">CCUG 62945</strain>
    </source>
</reference>
<dbReference type="Proteomes" id="UP001596473">
    <property type="component" value="Unassembled WGS sequence"/>
</dbReference>